<dbReference type="EMBL" id="JAIVGD010000011">
    <property type="protein sequence ID" value="KAH0770807.1"/>
    <property type="molecule type" value="Genomic_DNA"/>
</dbReference>
<gene>
    <name evidence="1" type="ORF">KY290_014788</name>
</gene>
<evidence type="ECO:0000313" key="1">
    <source>
        <dbReference type="EMBL" id="KAH0770807.1"/>
    </source>
</evidence>
<evidence type="ECO:0000313" key="2">
    <source>
        <dbReference type="Proteomes" id="UP000826656"/>
    </source>
</evidence>
<protein>
    <submittedName>
        <fullName evidence="1">Uncharacterized protein</fullName>
    </submittedName>
</protein>
<keyword evidence="2" id="KW-1185">Reference proteome</keyword>
<sequence>MKERRLENGSVKEKDFLKSRFFLSPRSCCFLVAHRNFGGSHLGGERLLLSSSLIVSFAARNERTS</sequence>
<organism evidence="1 2">
    <name type="scientific">Solanum tuberosum</name>
    <name type="common">Potato</name>
    <dbReference type="NCBI Taxonomy" id="4113"/>
    <lineage>
        <taxon>Eukaryota</taxon>
        <taxon>Viridiplantae</taxon>
        <taxon>Streptophyta</taxon>
        <taxon>Embryophyta</taxon>
        <taxon>Tracheophyta</taxon>
        <taxon>Spermatophyta</taxon>
        <taxon>Magnoliopsida</taxon>
        <taxon>eudicotyledons</taxon>
        <taxon>Gunneridae</taxon>
        <taxon>Pentapetalae</taxon>
        <taxon>asterids</taxon>
        <taxon>lamiids</taxon>
        <taxon>Solanales</taxon>
        <taxon>Solanaceae</taxon>
        <taxon>Solanoideae</taxon>
        <taxon>Solaneae</taxon>
        <taxon>Solanum</taxon>
    </lineage>
</organism>
<accession>A0ABQ7VTB7</accession>
<comment type="caution">
    <text evidence="1">The sequence shown here is derived from an EMBL/GenBank/DDBJ whole genome shotgun (WGS) entry which is preliminary data.</text>
</comment>
<name>A0ABQ7VTB7_SOLTU</name>
<reference evidence="1 2" key="1">
    <citation type="journal article" date="2021" name="bioRxiv">
        <title>Chromosome-scale and haplotype-resolved genome assembly of a tetraploid potato cultivar.</title>
        <authorList>
            <person name="Sun H."/>
            <person name="Jiao W.-B."/>
            <person name="Krause K."/>
            <person name="Campoy J.A."/>
            <person name="Goel M."/>
            <person name="Folz-Donahue K."/>
            <person name="Kukat C."/>
            <person name="Huettel B."/>
            <person name="Schneeberger K."/>
        </authorList>
    </citation>
    <scope>NUCLEOTIDE SEQUENCE [LARGE SCALE GENOMIC DNA]</scope>
    <source>
        <strain evidence="1">SolTubOtavaFocal</strain>
        <tissue evidence="1">Leaves</tissue>
    </source>
</reference>
<proteinExistence type="predicted"/>
<dbReference type="Proteomes" id="UP000826656">
    <property type="component" value="Unassembled WGS sequence"/>
</dbReference>